<evidence type="ECO:0000313" key="5">
    <source>
        <dbReference type="Ensembl" id="ENSMMOP00000023197.1"/>
    </source>
</evidence>
<dbReference type="PROSITE" id="PS50088">
    <property type="entry name" value="ANK_REPEAT"/>
    <property type="match status" value="1"/>
</dbReference>
<dbReference type="SUPFAM" id="SSF48403">
    <property type="entry name" value="Ankyrin repeat"/>
    <property type="match status" value="1"/>
</dbReference>
<dbReference type="Proteomes" id="UP000261620">
    <property type="component" value="Unplaced"/>
</dbReference>
<dbReference type="Ensembl" id="ENSMMOT00000023582.1">
    <property type="protein sequence ID" value="ENSMMOP00000023197.1"/>
    <property type="gene ID" value="ENSMMOG00000017652.1"/>
</dbReference>
<sequence length="404" mass="43657">MSLVDLGKRLLEAARKGQDDEVRNLMANGAPFTTDWVRMKTMPSPILNVSQQHGFVTNRPSCRDPKPAGVSRDSGADINAKDMLKMTALHWAAQHGHHGVAETLIKHGADVHALSKFDKTPFDIAVDIQNTELMLLLQEGMQNQVNMNQVSMNVETSSSTNQPQFIIQGIPAIQGGVVNLAELLNKANAGDSEEAMAASALDSNIQHAAVVNEGGQRVITIVTDQHGNLQTTGGMTQPFFVTMQHGQQMLAVPANTVTEEVVSEEPQPPPSRKRKLEVTNNHSDAGETELLQRQLQEANRKAQEYRQQLLRKEQEAEEYRIKLEAMSQSQANSTNTIAATSTAASAASPEEVVGGEEDEEDTAASMVEEEGEMVVLQEGGIIMEGEEGQVTLVETGGDATGVSS</sequence>
<dbReference type="InterPro" id="IPR002110">
    <property type="entry name" value="Ankyrin_rpt"/>
</dbReference>
<dbReference type="GO" id="GO:0005634">
    <property type="term" value="C:nucleus"/>
    <property type="evidence" value="ECO:0007669"/>
    <property type="project" value="TreeGrafter"/>
</dbReference>
<dbReference type="Gene3D" id="1.25.40.20">
    <property type="entry name" value="Ankyrin repeat-containing domain"/>
    <property type="match status" value="1"/>
</dbReference>
<dbReference type="InterPro" id="IPR050663">
    <property type="entry name" value="Ankyrin-SOCS_Box"/>
</dbReference>
<reference evidence="5" key="2">
    <citation type="submission" date="2025-09" db="UniProtKB">
        <authorList>
            <consortium name="Ensembl"/>
        </authorList>
    </citation>
    <scope>IDENTIFICATION</scope>
</reference>
<dbReference type="GO" id="GO:0045944">
    <property type="term" value="P:positive regulation of transcription by RNA polymerase II"/>
    <property type="evidence" value="ECO:0007669"/>
    <property type="project" value="TreeGrafter"/>
</dbReference>
<dbReference type="GO" id="GO:0000976">
    <property type="term" value="F:transcription cis-regulatory region binding"/>
    <property type="evidence" value="ECO:0007669"/>
    <property type="project" value="TreeGrafter"/>
</dbReference>
<evidence type="ECO:0000256" key="3">
    <source>
        <dbReference type="PROSITE-ProRule" id="PRU00023"/>
    </source>
</evidence>
<dbReference type="PANTHER" id="PTHR24193:SF130">
    <property type="entry name" value="GA REPEAT BINDING PROTEIN, BETA 2A"/>
    <property type="match status" value="1"/>
</dbReference>
<keyword evidence="1" id="KW-0677">Repeat</keyword>
<evidence type="ECO:0000313" key="6">
    <source>
        <dbReference type="Proteomes" id="UP000261620"/>
    </source>
</evidence>
<name>A0A3Q4BQE1_MOLML</name>
<keyword evidence="2 3" id="KW-0040">ANK repeat</keyword>
<dbReference type="PANTHER" id="PTHR24193">
    <property type="entry name" value="ANKYRIN REPEAT PROTEIN"/>
    <property type="match status" value="1"/>
</dbReference>
<dbReference type="PROSITE" id="PS50297">
    <property type="entry name" value="ANK_REP_REGION"/>
    <property type="match status" value="1"/>
</dbReference>
<evidence type="ECO:0000256" key="2">
    <source>
        <dbReference type="ARBA" id="ARBA00023043"/>
    </source>
</evidence>
<organism evidence="5 6">
    <name type="scientific">Mola mola</name>
    <name type="common">Ocean sunfish</name>
    <name type="synonym">Tetraodon mola</name>
    <dbReference type="NCBI Taxonomy" id="94237"/>
    <lineage>
        <taxon>Eukaryota</taxon>
        <taxon>Metazoa</taxon>
        <taxon>Chordata</taxon>
        <taxon>Craniata</taxon>
        <taxon>Vertebrata</taxon>
        <taxon>Euteleostomi</taxon>
        <taxon>Actinopterygii</taxon>
        <taxon>Neopterygii</taxon>
        <taxon>Teleostei</taxon>
        <taxon>Neoteleostei</taxon>
        <taxon>Acanthomorphata</taxon>
        <taxon>Eupercaria</taxon>
        <taxon>Tetraodontiformes</taxon>
        <taxon>Molidae</taxon>
        <taxon>Mola</taxon>
    </lineage>
</organism>
<feature type="compositionally biased region" description="Low complexity" evidence="4">
    <location>
        <begin position="331"/>
        <end position="352"/>
    </location>
</feature>
<feature type="repeat" description="ANK" evidence="3">
    <location>
        <begin position="84"/>
        <end position="116"/>
    </location>
</feature>
<protein>
    <submittedName>
        <fullName evidence="5">Uncharacterized protein</fullName>
    </submittedName>
</protein>
<accession>A0A3Q4BQE1</accession>
<dbReference type="OMA" id="NMNQVNL"/>
<feature type="compositionally biased region" description="Acidic residues" evidence="4">
    <location>
        <begin position="353"/>
        <end position="372"/>
    </location>
</feature>
<evidence type="ECO:0000256" key="1">
    <source>
        <dbReference type="ARBA" id="ARBA00022737"/>
    </source>
</evidence>
<proteinExistence type="predicted"/>
<dbReference type="Pfam" id="PF12796">
    <property type="entry name" value="Ank_2"/>
    <property type="match status" value="1"/>
</dbReference>
<dbReference type="SMART" id="SM00248">
    <property type="entry name" value="ANK"/>
    <property type="match status" value="2"/>
</dbReference>
<feature type="region of interest" description="Disordered" evidence="4">
    <location>
        <begin position="257"/>
        <end position="284"/>
    </location>
</feature>
<evidence type="ECO:0000256" key="4">
    <source>
        <dbReference type="SAM" id="MobiDB-lite"/>
    </source>
</evidence>
<keyword evidence="6" id="KW-1185">Reference proteome</keyword>
<reference evidence="5" key="1">
    <citation type="submission" date="2025-08" db="UniProtKB">
        <authorList>
            <consortium name="Ensembl"/>
        </authorList>
    </citation>
    <scope>IDENTIFICATION</scope>
</reference>
<feature type="region of interest" description="Disordered" evidence="4">
    <location>
        <begin position="326"/>
        <end position="404"/>
    </location>
</feature>
<dbReference type="AlphaFoldDB" id="A0A3Q4BQE1"/>
<dbReference type="InterPro" id="IPR036770">
    <property type="entry name" value="Ankyrin_rpt-contain_sf"/>
</dbReference>